<dbReference type="GO" id="GO:0008652">
    <property type="term" value="P:amino acid biosynthetic process"/>
    <property type="evidence" value="ECO:0007669"/>
    <property type="project" value="UniProtKB-ARBA"/>
</dbReference>
<dbReference type="InterPro" id="IPR001544">
    <property type="entry name" value="Aminotrans_IV"/>
</dbReference>
<keyword evidence="3 5" id="KW-0663">Pyridoxal phosphate</keyword>
<accession>A0A7G1GC42</accession>
<evidence type="ECO:0000313" key="6">
    <source>
        <dbReference type="EMBL" id="BBE31719.1"/>
    </source>
</evidence>
<dbReference type="FunCoup" id="A0A7G1GC42">
    <property type="interactions" value="71"/>
</dbReference>
<dbReference type="InParanoid" id="A0A7G1GC42"/>
<dbReference type="Pfam" id="PF01063">
    <property type="entry name" value="Aminotran_4"/>
    <property type="match status" value="1"/>
</dbReference>
<dbReference type="InterPro" id="IPR043131">
    <property type="entry name" value="BCAT-like_N"/>
</dbReference>
<dbReference type="PANTHER" id="PTHR42743:SF11">
    <property type="entry name" value="AMINODEOXYCHORISMATE LYASE"/>
    <property type="match status" value="1"/>
</dbReference>
<keyword evidence="7" id="KW-1185">Reference proteome</keyword>
<dbReference type="GO" id="GO:0005829">
    <property type="term" value="C:cytosol"/>
    <property type="evidence" value="ECO:0007669"/>
    <property type="project" value="TreeGrafter"/>
</dbReference>
<dbReference type="PROSITE" id="PS00770">
    <property type="entry name" value="AA_TRANSFER_CLASS_4"/>
    <property type="match status" value="1"/>
</dbReference>
<evidence type="ECO:0000256" key="4">
    <source>
        <dbReference type="RuleBase" id="RU004106"/>
    </source>
</evidence>
<gene>
    <name evidence="6" type="ORF">OSSY52_18600</name>
</gene>
<proteinExistence type="inferred from homology"/>
<dbReference type="GO" id="GO:0016829">
    <property type="term" value="F:lyase activity"/>
    <property type="evidence" value="ECO:0007669"/>
    <property type="project" value="UniProtKB-KW"/>
</dbReference>
<dbReference type="FunFam" id="3.20.10.10:FF:000002">
    <property type="entry name" value="D-alanine aminotransferase"/>
    <property type="match status" value="1"/>
</dbReference>
<dbReference type="InterPro" id="IPR043132">
    <property type="entry name" value="BCAT-like_C"/>
</dbReference>
<evidence type="ECO:0000256" key="2">
    <source>
        <dbReference type="ARBA" id="ARBA00009320"/>
    </source>
</evidence>
<dbReference type="InterPro" id="IPR050571">
    <property type="entry name" value="Class-IV_PLP-Dep_Aminotrnsfr"/>
</dbReference>
<sequence length="271" mass="31259">MYMYNGNLVNKELSLGYQYGYGVFETIKVLNGKLIFFKEHTERLFEGCSKLEINFKYTLNELFHISKNFLNKTNFKNGSLKLIVSKNKDSSDLLITLNNKIYTKSQYEKGFKIKISSIKKSETSILSKIKSLNYMENIYCLNKAKAAGYDETIFLNSKNYICEGTISNIFFIKNKKLYTPSLKNGLLNGIIRSKIIEICRQNSIDITEGNYTLEDLLKADEIFLTNSLMGVMPVLKVNNVNFKNFTEYNFFKNKIKLYESLNENFGGLNNG</sequence>
<comment type="similarity">
    <text evidence="2 4">Belongs to the class-IV pyridoxal-phosphate-dependent aminotransferase family.</text>
</comment>
<evidence type="ECO:0000313" key="7">
    <source>
        <dbReference type="Proteomes" id="UP000516361"/>
    </source>
</evidence>
<dbReference type="InterPro" id="IPR018300">
    <property type="entry name" value="Aminotrans_IV_CS"/>
</dbReference>
<comment type="cofactor">
    <cofactor evidence="1 5">
        <name>pyridoxal 5'-phosphate</name>
        <dbReference type="ChEBI" id="CHEBI:597326"/>
    </cofactor>
</comment>
<keyword evidence="6" id="KW-0456">Lyase</keyword>
<dbReference type="EMBL" id="AP018712">
    <property type="protein sequence ID" value="BBE31719.1"/>
    <property type="molecule type" value="Genomic_DNA"/>
</dbReference>
<dbReference type="RefSeq" id="WP_190614450.1">
    <property type="nucleotide sequence ID" value="NZ_AP018712.1"/>
</dbReference>
<evidence type="ECO:0000256" key="3">
    <source>
        <dbReference type="ARBA" id="ARBA00022898"/>
    </source>
</evidence>
<dbReference type="Proteomes" id="UP000516361">
    <property type="component" value="Chromosome"/>
</dbReference>
<evidence type="ECO:0000256" key="5">
    <source>
        <dbReference type="RuleBase" id="RU004516"/>
    </source>
</evidence>
<organism evidence="6 7">
    <name type="scientific">Tepiditoga spiralis</name>
    <dbReference type="NCBI Taxonomy" id="2108365"/>
    <lineage>
        <taxon>Bacteria</taxon>
        <taxon>Thermotogati</taxon>
        <taxon>Thermotogota</taxon>
        <taxon>Thermotogae</taxon>
        <taxon>Petrotogales</taxon>
        <taxon>Petrotogaceae</taxon>
        <taxon>Tepiditoga</taxon>
    </lineage>
</organism>
<dbReference type="InterPro" id="IPR036038">
    <property type="entry name" value="Aminotransferase-like"/>
</dbReference>
<dbReference type="Gene3D" id="3.20.10.10">
    <property type="entry name" value="D-amino Acid Aminotransferase, subunit A, domain 2"/>
    <property type="match status" value="1"/>
</dbReference>
<dbReference type="Gene3D" id="3.30.470.10">
    <property type="match status" value="1"/>
</dbReference>
<dbReference type="SUPFAM" id="SSF56752">
    <property type="entry name" value="D-aminoacid aminotransferase-like PLP-dependent enzymes"/>
    <property type="match status" value="1"/>
</dbReference>
<dbReference type="PANTHER" id="PTHR42743">
    <property type="entry name" value="AMINO-ACID AMINOTRANSFERASE"/>
    <property type="match status" value="1"/>
</dbReference>
<reference evidence="6 7" key="1">
    <citation type="submission" date="2018-06" db="EMBL/GenBank/DDBJ databases">
        <title>Genome sequencing of Oceanotoga sp. sy52.</title>
        <authorList>
            <person name="Mori K."/>
        </authorList>
    </citation>
    <scope>NUCLEOTIDE SEQUENCE [LARGE SCALE GENOMIC DNA]</scope>
    <source>
        <strain evidence="7">sy52</strain>
    </source>
</reference>
<name>A0A7G1GC42_9BACT</name>
<dbReference type="GO" id="GO:0046394">
    <property type="term" value="P:carboxylic acid biosynthetic process"/>
    <property type="evidence" value="ECO:0007669"/>
    <property type="project" value="UniProtKB-ARBA"/>
</dbReference>
<evidence type="ECO:0000256" key="1">
    <source>
        <dbReference type="ARBA" id="ARBA00001933"/>
    </source>
</evidence>
<dbReference type="CDD" id="cd00449">
    <property type="entry name" value="PLPDE_IV"/>
    <property type="match status" value="1"/>
</dbReference>
<dbReference type="KEGG" id="ocy:OSSY52_18600"/>
<dbReference type="AlphaFoldDB" id="A0A7G1GC42"/>
<protein>
    <submittedName>
        <fullName evidence="6">4-amino-4-deoxychorismate lyase</fullName>
    </submittedName>
</protein>